<sequence>MSPTTTTSDEAATSVGLRTVQRTLMRADQELDVRALYVGGVSHFGAAEGGGTGQAGAGSEDSGGKKSKDVETTEVAQGIQGFGRITDAGHAVAEPTKRLTFGTYFNAFPASYWRRWTEFSSVHLSVTLSGQGNLIIYRSTAKGHVVRAESARVDSAEPVHLEFELPLAPFIDGGWYWFDIEADERELALEEATWAFETDRQAHGRLSIGITTFNRPDFCAAQLVNLGESPEVLDLLDEVIVVDQGNQRVSDHPDFARASEKLGDKLKLVEQANLGGSGGFSRAMSEAVSRGSSDYVLLLDDDVVCELHGIERAVTFADLARQPVLVGGQMFSLYDRSVMHAFGESLAPWRWFWGPAPATKHGQDFSRRTLRSTKWLHRRIDVDYNGWWMCLVPTKVIREIGLSLPMFIKWDDAEFGLRARAAGYPTVTLPGSAVWHVPWTEKDDTLDWQAYFHERNRLVTGLLHSPYERGGRLALESLENHAKRMVSMQYSTGEVILLALEDVLAGPERMHRDMSFRLKEVRELREHFTDGRVEKDLSAFPAPRMKKPPKRGRDTGVAQSKLSVLKKAATGLVRQTRKPRELSRQHPEGLVPHVDQRWWRLAQMDSAVVSAADGTSASWYQRDPQLFADQMRRSAVLHRRLLQEWPALSRRYRESLGDLTSPETWKQTFEGLDDAVGPGTLQGGRVGD</sequence>
<reference evidence="9" key="1">
    <citation type="submission" date="2016-10" db="EMBL/GenBank/DDBJ databases">
        <authorList>
            <person name="Varghese N."/>
            <person name="Submissions S."/>
        </authorList>
    </citation>
    <scope>NUCLEOTIDE SEQUENCE [LARGE SCALE GENOMIC DNA]</scope>
    <source>
        <strain evidence="9">DSM 22127</strain>
    </source>
</reference>
<dbReference type="Pfam" id="PF13641">
    <property type="entry name" value="Glyco_tranf_2_3"/>
    <property type="match status" value="1"/>
</dbReference>
<dbReference type="EMBL" id="LT629757">
    <property type="protein sequence ID" value="SDS28201.1"/>
    <property type="molecule type" value="Genomic_DNA"/>
</dbReference>
<accession>A0A1H1QXB0</accession>
<feature type="domain" description="Galactofuranosyltransferase GlfT2 N-terminal" evidence="6">
    <location>
        <begin position="97"/>
        <end position="195"/>
    </location>
</feature>
<organism evidence="8 9">
    <name type="scientific">Nocardioides scoriae</name>
    <dbReference type="NCBI Taxonomy" id="642780"/>
    <lineage>
        <taxon>Bacteria</taxon>
        <taxon>Bacillati</taxon>
        <taxon>Actinomycetota</taxon>
        <taxon>Actinomycetes</taxon>
        <taxon>Propionibacteriales</taxon>
        <taxon>Nocardioidaceae</taxon>
        <taxon>Nocardioides</taxon>
    </lineage>
</organism>
<evidence type="ECO:0000259" key="6">
    <source>
        <dbReference type="Pfam" id="PF17994"/>
    </source>
</evidence>
<dbReference type="RefSeq" id="WP_231917104.1">
    <property type="nucleotide sequence ID" value="NZ_LT629757.1"/>
</dbReference>
<protein>
    <submittedName>
        <fullName evidence="8">Galactofuranosylgalactofuranosylrhamnosyl-N-acetylglucosaminyl-diphospho-decaprenol beta-1,5/1,6-galactofuranosyltransferase</fullName>
    </submittedName>
</protein>
<comment type="similarity">
    <text evidence="2">Belongs to the glycosyltransferase 2 family.</text>
</comment>
<feature type="compositionally biased region" description="Basic and acidic residues" evidence="5">
    <location>
        <begin position="578"/>
        <end position="587"/>
    </location>
</feature>
<keyword evidence="4 8" id="KW-0808">Transferase</keyword>
<evidence type="ECO:0000256" key="1">
    <source>
        <dbReference type="ARBA" id="ARBA00004776"/>
    </source>
</evidence>
<dbReference type="AlphaFoldDB" id="A0A1H1QXB0"/>
<keyword evidence="3" id="KW-0328">Glycosyltransferase</keyword>
<dbReference type="Pfam" id="PF17994">
    <property type="entry name" value="Glft2_N"/>
    <property type="match status" value="1"/>
</dbReference>
<evidence type="ECO:0000313" key="8">
    <source>
        <dbReference type="EMBL" id="SDS28201.1"/>
    </source>
</evidence>
<dbReference type="InterPro" id="IPR045699">
    <property type="entry name" value="GlfT2_C"/>
</dbReference>
<name>A0A1H1QXB0_9ACTN</name>
<evidence type="ECO:0000256" key="2">
    <source>
        <dbReference type="ARBA" id="ARBA00006739"/>
    </source>
</evidence>
<feature type="compositionally biased region" description="Basic and acidic residues" evidence="5">
    <location>
        <begin position="62"/>
        <end position="71"/>
    </location>
</feature>
<comment type="pathway">
    <text evidence="1">Cell wall biogenesis; cell wall polysaccharide biosynthesis.</text>
</comment>
<dbReference type="SUPFAM" id="SSF53448">
    <property type="entry name" value="Nucleotide-diphospho-sugar transferases"/>
    <property type="match status" value="1"/>
</dbReference>
<feature type="domain" description="Galactofuranosyltransferase-2 C-terminal" evidence="7">
    <location>
        <begin position="477"/>
        <end position="670"/>
    </location>
</feature>
<gene>
    <name evidence="8" type="ORF">SAMN04488570_1532</name>
</gene>
<dbReference type="Pfam" id="PF19320">
    <property type="entry name" value="GlfT2_domain3"/>
    <property type="match status" value="1"/>
</dbReference>
<dbReference type="InterPro" id="IPR029044">
    <property type="entry name" value="Nucleotide-diphossugar_trans"/>
</dbReference>
<dbReference type="Gene3D" id="3.90.550.60">
    <property type="match status" value="1"/>
</dbReference>
<feature type="region of interest" description="Disordered" evidence="5">
    <location>
        <begin position="540"/>
        <end position="588"/>
    </location>
</feature>
<dbReference type="Proteomes" id="UP000198859">
    <property type="component" value="Chromosome I"/>
</dbReference>
<proteinExistence type="inferred from homology"/>
<evidence type="ECO:0000259" key="7">
    <source>
        <dbReference type="Pfam" id="PF19320"/>
    </source>
</evidence>
<dbReference type="STRING" id="642780.SAMN04488570_1532"/>
<evidence type="ECO:0000256" key="4">
    <source>
        <dbReference type="ARBA" id="ARBA00022679"/>
    </source>
</evidence>
<evidence type="ECO:0000256" key="3">
    <source>
        <dbReference type="ARBA" id="ARBA00022676"/>
    </source>
</evidence>
<feature type="region of interest" description="Disordered" evidence="5">
    <location>
        <begin position="48"/>
        <end position="72"/>
    </location>
</feature>
<keyword evidence="9" id="KW-1185">Reference proteome</keyword>
<dbReference type="InterPro" id="IPR040492">
    <property type="entry name" value="GlfT2_N"/>
</dbReference>
<evidence type="ECO:0000256" key="5">
    <source>
        <dbReference type="SAM" id="MobiDB-lite"/>
    </source>
</evidence>
<dbReference type="PANTHER" id="PTHR43179:SF12">
    <property type="entry name" value="GALACTOFURANOSYLTRANSFERASE GLFT2"/>
    <property type="match status" value="1"/>
</dbReference>
<dbReference type="GO" id="GO:0016757">
    <property type="term" value="F:glycosyltransferase activity"/>
    <property type="evidence" value="ECO:0007669"/>
    <property type="project" value="UniProtKB-KW"/>
</dbReference>
<dbReference type="PANTHER" id="PTHR43179">
    <property type="entry name" value="RHAMNOSYLTRANSFERASE WBBL"/>
    <property type="match status" value="1"/>
</dbReference>
<evidence type="ECO:0000313" key="9">
    <source>
        <dbReference type="Proteomes" id="UP000198859"/>
    </source>
</evidence>